<feature type="chain" id="PRO_5043365460" evidence="3">
    <location>
        <begin position="23"/>
        <end position="735"/>
    </location>
</feature>
<feature type="compositionally biased region" description="Low complexity" evidence="1">
    <location>
        <begin position="30"/>
        <end position="39"/>
    </location>
</feature>
<dbReference type="EMBL" id="CP107525">
    <property type="protein sequence ID" value="UZW64640.1"/>
    <property type="molecule type" value="Genomic_DNA"/>
</dbReference>
<feature type="signal peptide" evidence="3">
    <location>
        <begin position="1"/>
        <end position="22"/>
    </location>
</feature>
<reference evidence="4" key="2">
    <citation type="submission" date="2022-11" db="EMBL/GenBank/DDBJ databases">
        <title>complete genomes of mycoplasma synoviae ZX313 strain and SD2 strain.</title>
        <authorList>
            <person name="Zhong Q."/>
        </authorList>
    </citation>
    <scope>NUCLEOTIDE SEQUENCE</scope>
    <source>
        <strain evidence="4">SD2</strain>
    </source>
</reference>
<organism evidence="4 5">
    <name type="scientific">Mycoplasmopsis synoviae</name>
    <name type="common">Mycoplasma synoviae</name>
    <dbReference type="NCBI Taxonomy" id="2109"/>
    <lineage>
        <taxon>Bacteria</taxon>
        <taxon>Bacillati</taxon>
        <taxon>Mycoplasmatota</taxon>
        <taxon>Mycoplasmoidales</taxon>
        <taxon>Metamycoplasmataceae</taxon>
        <taxon>Mycoplasmopsis</taxon>
    </lineage>
</organism>
<feature type="region of interest" description="Disordered" evidence="1">
    <location>
        <begin position="30"/>
        <end position="58"/>
    </location>
</feature>
<dbReference type="NCBIfam" id="NF045829">
    <property type="entry name" value="UU052_fam"/>
    <property type="match status" value="1"/>
</dbReference>
<feature type="transmembrane region" description="Helical" evidence="2">
    <location>
        <begin position="670"/>
        <end position="689"/>
    </location>
</feature>
<dbReference type="Proteomes" id="UP001164481">
    <property type="component" value="Chromosome"/>
</dbReference>
<feature type="region of interest" description="Disordered" evidence="1">
    <location>
        <begin position="276"/>
        <end position="307"/>
    </location>
</feature>
<proteinExistence type="predicted"/>
<protein>
    <submittedName>
        <fullName evidence="4">DUF2768 domain-containing protein</fullName>
    </submittedName>
</protein>
<evidence type="ECO:0000256" key="3">
    <source>
        <dbReference type="SAM" id="SignalP"/>
    </source>
</evidence>
<keyword evidence="3" id="KW-0732">Signal</keyword>
<dbReference type="InterPro" id="IPR054788">
    <property type="entry name" value="MSC_0620_UU052-like"/>
</dbReference>
<dbReference type="RefSeq" id="WP_154221511.1">
    <property type="nucleotide sequence ID" value="NZ_CP034544.1"/>
</dbReference>
<name>A0AAX3F2H2_MYCSY</name>
<dbReference type="AlphaFoldDB" id="A0AAX3F2H2"/>
<evidence type="ECO:0000313" key="5">
    <source>
        <dbReference type="Proteomes" id="UP001164481"/>
    </source>
</evidence>
<evidence type="ECO:0000313" key="4">
    <source>
        <dbReference type="EMBL" id="UZW64640.1"/>
    </source>
</evidence>
<feature type="transmembrane region" description="Helical" evidence="2">
    <location>
        <begin position="710"/>
        <end position="732"/>
    </location>
</feature>
<gene>
    <name evidence="4" type="ORF">OIE46_00915</name>
</gene>
<evidence type="ECO:0000256" key="1">
    <source>
        <dbReference type="SAM" id="MobiDB-lite"/>
    </source>
</evidence>
<accession>A0AAX3F2H2</accession>
<sequence length="735" mass="82517">MKIKLKKMLLTSSLLASSTALSIVAISADTDSNTNTNNNGTGGGTTPKTPATPPKNADDFDSFKGELDKKVKENVEKLVDDTVTALNNKAKELIEATKSEPNIARDLIAKALYYQKVATYLQTNKAKLVSDKTFDPTYLNALANDKKYSLGNITYEGKEFSNVIIGSNPNDYASALAKDSNSKKEVTEKDKVNDISKDDLNSKINDYFKNITDNENENAGDNIFVNKDDLPKLNTDTELTFDKTFDLTTPKNYSSWDDYIKEKLQKRFTIYDISQNQDQNQEQKKQQDNTQQNQNPIPGLPKENEDDLNKNIASQNVPRIAPFINYKYSGFTDYNDILARTGNSAQLFSFDNPINPRFEYRVTEISNFNLDPGYSEFIKQNPTFFDDRGNFPIKVKVEIRDLNDPTKTATYAIGYVKNYGNSTLAREIANQIVQDTYSKFYTALGMKPDQLNFTNVGNAEIAAAAFDLMGVTTGIINEPKYNASYIDLLVRLGSGVKLEENEDLKTAAKRYENTPFGKAVQTLFLSAIKTSNLNNSAYWTFFSTRLESVFAQLSFNINNSNSGSTNRDKIREFFAKNPNYSVETFDKAMQSLNSRIQYFKGLAGNPTFDESAQYNTMMEQLTIIMEQIRNMTTILTDVLQSQGPSDQKKFQAAYEKLNILPIESGQNNKIVLASIGSILMLISIGLFILSIFLQNFKRRKWLSNKTNKIALTWSITSVTFIIAIALIVFAILGGI</sequence>
<evidence type="ECO:0000256" key="2">
    <source>
        <dbReference type="SAM" id="Phobius"/>
    </source>
</evidence>
<keyword evidence="2" id="KW-0472">Membrane</keyword>
<reference evidence="4" key="1">
    <citation type="submission" date="2022-10" db="EMBL/GenBank/DDBJ databases">
        <authorList>
            <person name="Wei X."/>
        </authorList>
    </citation>
    <scope>NUCLEOTIDE SEQUENCE</scope>
    <source>
        <strain evidence="4">SD2</strain>
    </source>
</reference>
<keyword evidence="2" id="KW-1133">Transmembrane helix</keyword>
<keyword evidence="2" id="KW-0812">Transmembrane</keyword>